<keyword evidence="2" id="KW-0472">Membrane</keyword>
<feature type="transmembrane region" description="Helical" evidence="2">
    <location>
        <begin position="158"/>
        <end position="179"/>
    </location>
</feature>
<protein>
    <recommendedName>
        <fullName evidence="5">DUF3043 family protein</fullName>
    </recommendedName>
</protein>
<accession>A0A2A9DXB7</accession>
<dbReference type="AlphaFoldDB" id="A0A2A9DXB7"/>
<feature type="transmembrane region" description="Helical" evidence="2">
    <location>
        <begin position="133"/>
        <end position="152"/>
    </location>
</feature>
<dbReference type="Proteomes" id="UP000221369">
    <property type="component" value="Unassembled WGS sequence"/>
</dbReference>
<dbReference type="Pfam" id="PF11241">
    <property type="entry name" value="DUF3043"/>
    <property type="match status" value="1"/>
</dbReference>
<evidence type="ECO:0000313" key="3">
    <source>
        <dbReference type="EMBL" id="PFG31437.1"/>
    </source>
</evidence>
<keyword evidence="2" id="KW-0812">Transmembrane</keyword>
<reference evidence="3 4" key="1">
    <citation type="submission" date="2017-10" db="EMBL/GenBank/DDBJ databases">
        <title>Sequencing the genomes of 1000 actinobacteria strains.</title>
        <authorList>
            <person name="Klenk H.-P."/>
        </authorList>
    </citation>
    <scope>NUCLEOTIDE SEQUENCE [LARGE SCALE GENOMIC DNA]</scope>
    <source>
        <strain evidence="3 4">DSM 21798</strain>
    </source>
</reference>
<evidence type="ECO:0008006" key="5">
    <source>
        <dbReference type="Google" id="ProtNLM"/>
    </source>
</evidence>
<gene>
    <name evidence="3" type="ORF">ATJ78_2404</name>
</gene>
<sequence>MYEPCQIITVVWNILSGFSHAGNLKSTPTTEDHVTKKTSDETPETVENDTAVSPAGKKGAPTPKRSDQVAANKRPLVPNDRKEARQRARAQMAEQRERARVGMANGDERYLPERDRGPQKRYIRDWIDSRTSLSEFMLPFMFLVIVATFIPIPQIQVYGMFALWIFFFIMVIECIFAGIRIRKSLREKFGETRVERGVRWYAAMRMIQMRKLRLPKPQVARGEQIR</sequence>
<feature type="region of interest" description="Disordered" evidence="1">
    <location>
        <begin position="21"/>
        <end position="99"/>
    </location>
</feature>
<dbReference type="EMBL" id="PDJE01000001">
    <property type="protein sequence ID" value="PFG31437.1"/>
    <property type="molecule type" value="Genomic_DNA"/>
</dbReference>
<comment type="caution">
    <text evidence="3">The sequence shown here is derived from an EMBL/GenBank/DDBJ whole genome shotgun (WGS) entry which is preliminary data.</text>
</comment>
<dbReference type="InterPro" id="IPR021403">
    <property type="entry name" value="DUF3043"/>
</dbReference>
<evidence type="ECO:0000256" key="1">
    <source>
        <dbReference type="SAM" id="MobiDB-lite"/>
    </source>
</evidence>
<organism evidence="3 4">
    <name type="scientific">Paramicrobacterium agarici</name>
    <dbReference type="NCBI Taxonomy" id="630514"/>
    <lineage>
        <taxon>Bacteria</taxon>
        <taxon>Bacillati</taxon>
        <taxon>Actinomycetota</taxon>
        <taxon>Actinomycetes</taxon>
        <taxon>Micrococcales</taxon>
        <taxon>Microbacteriaceae</taxon>
        <taxon>Paramicrobacterium</taxon>
    </lineage>
</organism>
<name>A0A2A9DXB7_9MICO</name>
<evidence type="ECO:0000256" key="2">
    <source>
        <dbReference type="SAM" id="Phobius"/>
    </source>
</evidence>
<proteinExistence type="predicted"/>
<keyword evidence="4" id="KW-1185">Reference proteome</keyword>
<keyword evidence="2" id="KW-1133">Transmembrane helix</keyword>
<evidence type="ECO:0000313" key="4">
    <source>
        <dbReference type="Proteomes" id="UP000221369"/>
    </source>
</evidence>
<feature type="compositionally biased region" description="Basic and acidic residues" evidence="1">
    <location>
        <begin position="30"/>
        <end position="40"/>
    </location>
</feature>